<keyword evidence="2" id="KW-1185">Reference proteome</keyword>
<accession>A0ACC2XE75</accession>
<proteinExistence type="predicted"/>
<evidence type="ECO:0000313" key="1">
    <source>
        <dbReference type="EMBL" id="KAJ9121572.1"/>
    </source>
</evidence>
<dbReference type="EMBL" id="JASBWU010000005">
    <property type="protein sequence ID" value="KAJ9121572.1"/>
    <property type="molecule type" value="Genomic_DNA"/>
</dbReference>
<organism evidence="1 2">
    <name type="scientific">Naganishia vaughanmartiniae</name>
    <dbReference type="NCBI Taxonomy" id="1424756"/>
    <lineage>
        <taxon>Eukaryota</taxon>
        <taxon>Fungi</taxon>
        <taxon>Dikarya</taxon>
        <taxon>Basidiomycota</taxon>
        <taxon>Agaricomycotina</taxon>
        <taxon>Tremellomycetes</taxon>
        <taxon>Filobasidiales</taxon>
        <taxon>Filobasidiaceae</taxon>
        <taxon>Naganishia</taxon>
    </lineage>
</organism>
<reference evidence="1" key="1">
    <citation type="submission" date="2023-04" db="EMBL/GenBank/DDBJ databases">
        <title>Draft Genome sequencing of Naganishia species isolated from polar environments using Oxford Nanopore Technology.</title>
        <authorList>
            <person name="Leo P."/>
            <person name="Venkateswaran K."/>
        </authorList>
    </citation>
    <scope>NUCLEOTIDE SEQUENCE</scope>
    <source>
        <strain evidence="1">MNA-CCFEE 5425</strain>
    </source>
</reference>
<dbReference type="Proteomes" id="UP001243375">
    <property type="component" value="Unassembled WGS sequence"/>
</dbReference>
<protein>
    <submittedName>
        <fullName evidence="1">Uncharacterized protein</fullName>
    </submittedName>
</protein>
<comment type="caution">
    <text evidence="1">The sequence shown here is derived from an EMBL/GenBank/DDBJ whole genome shotgun (WGS) entry which is preliminary data.</text>
</comment>
<gene>
    <name evidence="1" type="ORF">QFC22_002191</name>
</gene>
<evidence type="ECO:0000313" key="2">
    <source>
        <dbReference type="Proteomes" id="UP001243375"/>
    </source>
</evidence>
<sequence>MPNPSIVDKLVRAAAAVPTDIPDDQLNRHVADLLAKEAKEKEAKWREMGIGVYLNDKPGSSSRAPKANTRFLKSIVRDVDGHNTALLRQQAEAAKAAALDKFYSEPKSKDVRDRRRDTEGSSAGRNRDDPDIARMRRLFGGAVASTASSRSRDGASRTETRGDHHSATGKSGGGGGGGGSGGAAGSWRRDSLLDHSGKRRRLADGADENSEDEERGWSRRDVGTRKPRSAMKRAEEEEELESQRRERIRDGKKRDEKMHNNEPSLAKPSTKHHAVAQPPVSEPASTSSIPAIIDIPSKMDRYFEPAYDPKKDYRAMLDAQETAVPLTGLVPDVDVGWDSMLSTIKYRGQDRERARERERDRDRDRDTRNRPRAKEYTTSKSSREKETSSSRKRSRRDECSPSIIFIRDSTSESLSSESESDTDSWSSASDSSAGRRHRKRRSTHRHSEYKSSRREGKKDRHSREGKSSSSRGHTSGKKRSGEKKRRRSRSDDERERERKKVHVGGYEYVAKGAVREWDMGK</sequence>
<name>A0ACC2XE75_9TREE</name>